<feature type="domain" description="Core-binding (CB)" evidence="14">
    <location>
        <begin position="1"/>
        <end position="87"/>
    </location>
</feature>
<dbReference type="Pfam" id="PF00589">
    <property type="entry name" value="Phage_integrase"/>
    <property type="match status" value="1"/>
</dbReference>
<dbReference type="GO" id="GO:0006313">
    <property type="term" value="P:DNA transposition"/>
    <property type="evidence" value="ECO:0007669"/>
    <property type="project" value="UniProtKB-UniRule"/>
</dbReference>
<comment type="similarity">
    <text evidence="3 12">Belongs to the 'phage' integrase family. XerD subfamily.</text>
</comment>
<keyword evidence="11 12" id="KW-0131">Cell cycle</keyword>
<comment type="function">
    <text evidence="12">Site-specific tyrosine recombinase, which acts by catalyzing the cutting and rejoining of the recombining DNA molecules. The XerC-XerD complex is essential to convert dimers of the bacterial chromosome into monomers to permit their segregation at cell division. It also contributes to the segregational stability of plasmids.</text>
</comment>
<dbReference type="Gene3D" id="1.10.443.10">
    <property type="entry name" value="Intergrase catalytic core"/>
    <property type="match status" value="1"/>
</dbReference>
<dbReference type="GO" id="GO:0005737">
    <property type="term" value="C:cytoplasm"/>
    <property type="evidence" value="ECO:0007669"/>
    <property type="project" value="UniProtKB-SubCell"/>
</dbReference>
<keyword evidence="10 12" id="KW-0233">DNA recombination</keyword>
<keyword evidence="8 12" id="KW-0229">DNA integration</keyword>
<dbReference type="GO" id="GO:0003677">
    <property type="term" value="F:DNA binding"/>
    <property type="evidence" value="ECO:0007669"/>
    <property type="project" value="UniProtKB-UniRule"/>
</dbReference>
<evidence type="ECO:0000256" key="5">
    <source>
        <dbReference type="ARBA" id="ARBA00022490"/>
    </source>
</evidence>
<dbReference type="GO" id="GO:0009037">
    <property type="term" value="F:tyrosine-based site-specific recombinase activity"/>
    <property type="evidence" value="ECO:0007669"/>
    <property type="project" value="UniProtKB-UniRule"/>
</dbReference>
<dbReference type="NCBIfam" id="NF001399">
    <property type="entry name" value="PRK00283.1"/>
    <property type="match status" value="1"/>
</dbReference>
<dbReference type="NCBIfam" id="NF040815">
    <property type="entry name" value="recomb_XerA_Arch"/>
    <property type="match status" value="1"/>
</dbReference>
<evidence type="ECO:0000256" key="2">
    <source>
        <dbReference type="ARBA" id="ARBA00006657"/>
    </source>
</evidence>
<dbReference type="Proteomes" id="UP000198618">
    <property type="component" value="Unassembled WGS sequence"/>
</dbReference>
<accession>A0A1H9ZKK8</accession>
<evidence type="ECO:0000256" key="10">
    <source>
        <dbReference type="ARBA" id="ARBA00023172"/>
    </source>
</evidence>
<dbReference type="PANTHER" id="PTHR30349:SF81">
    <property type="entry name" value="TYROSINE RECOMBINASE XERC"/>
    <property type="match status" value="1"/>
</dbReference>
<dbReference type="InterPro" id="IPR010998">
    <property type="entry name" value="Integrase_recombinase_N"/>
</dbReference>
<dbReference type="InterPro" id="IPR013762">
    <property type="entry name" value="Integrase-like_cat_sf"/>
</dbReference>
<keyword evidence="9 12" id="KW-0238">DNA-binding</keyword>
<dbReference type="Gene3D" id="1.10.150.130">
    <property type="match status" value="1"/>
</dbReference>
<comment type="subcellular location">
    <subcellularLocation>
        <location evidence="1 12">Cytoplasm</location>
    </subcellularLocation>
</comment>
<dbReference type="NCBIfam" id="TIGR02224">
    <property type="entry name" value="recomb_XerC"/>
    <property type="match status" value="1"/>
</dbReference>
<dbReference type="GO" id="GO:0007059">
    <property type="term" value="P:chromosome segregation"/>
    <property type="evidence" value="ECO:0007669"/>
    <property type="project" value="UniProtKB-UniRule"/>
</dbReference>
<feature type="active site" evidence="12">
    <location>
        <position position="269"/>
    </location>
</feature>
<comment type="similarity">
    <text evidence="2">Belongs to the 'phage' integrase family. XerC subfamily.</text>
</comment>
<dbReference type="InterPro" id="IPR004107">
    <property type="entry name" value="Integrase_SAM-like_N"/>
</dbReference>
<evidence type="ECO:0000256" key="9">
    <source>
        <dbReference type="ARBA" id="ARBA00023125"/>
    </source>
</evidence>
<evidence type="ECO:0000256" key="11">
    <source>
        <dbReference type="ARBA" id="ARBA00023306"/>
    </source>
</evidence>
<dbReference type="InterPro" id="IPR044068">
    <property type="entry name" value="CB"/>
</dbReference>
<dbReference type="EMBL" id="FOHE01000002">
    <property type="protein sequence ID" value="SES81871.1"/>
    <property type="molecule type" value="Genomic_DNA"/>
</dbReference>
<evidence type="ECO:0000256" key="4">
    <source>
        <dbReference type="ARBA" id="ARBA00015810"/>
    </source>
</evidence>
<dbReference type="GO" id="GO:0051301">
    <property type="term" value="P:cell division"/>
    <property type="evidence" value="ECO:0007669"/>
    <property type="project" value="UniProtKB-UniRule"/>
</dbReference>
<dbReference type="InterPro" id="IPR011010">
    <property type="entry name" value="DNA_brk_join_enz"/>
</dbReference>
<evidence type="ECO:0000256" key="7">
    <source>
        <dbReference type="ARBA" id="ARBA00022829"/>
    </source>
</evidence>
<evidence type="ECO:0000259" key="14">
    <source>
        <dbReference type="PROSITE" id="PS51900"/>
    </source>
</evidence>
<evidence type="ECO:0000256" key="6">
    <source>
        <dbReference type="ARBA" id="ARBA00022618"/>
    </source>
</evidence>
<reference evidence="15 16" key="1">
    <citation type="submission" date="2016-10" db="EMBL/GenBank/DDBJ databases">
        <authorList>
            <person name="de Groot N.N."/>
        </authorList>
    </citation>
    <scope>NUCLEOTIDE SEQUENCE [LARGE SCALE GENOMIC DNA]</scope>
    <source>
        <strain evidence="15 16">IBRC-M 10780</strain>
    </source>
</reference>
<gene>
    <name evidence="12" type="primary">xerD</name>
    <name evidence="15" type="ORF">SAMN05216389_102312</name>
</gene>
<dbReference type="Pfam" id="PF02899">
    <property type="entry name" value="Phage_int_SAM_1"/>
    <property type="match status" value="1"/>
</dbReference>
<keyword evidence="16" id="KW-1185">Reference proteome</keyword>
<dbReference type="HAMAP" id="MF_01808">
    <property type="entry name" value="Recomb_XerC_XerD"/>
    <property type="match status" value="1"/>
</dbReference>
<keyword evidence="7 12" id="KW-0159">Chromosome partition</keyword>
<dbReference type="PROSITE" id="PS51898">
    <property type="entry name" value="TYR_RECOMBINASE"/>
    <property type="match status" value="1"/>
</dbReference>
<proteinExistence type="inferred from homology"/>
<evidence type="ECO:0000259" key="13">
    <source>
        <dbReference type="PROSITE" id="PS51898"/>
    </source>
</evidence>
<feature type="active site" evidence="12">
    <location>
        <position position="243"/>
    </location>
</feature>
<evidence type="ECO:0000313" key="15">
    <source>
        <dbReference type="EMBL" id="SES81871.1"/>
    </source>
</evidence>
<dbReference type="InterPro" id="IPR002104">
    <property type="entry name" value="Integrase_catalytic"/>
</dbReference>
<dbReference type="SUPFAM" id="SSF56349">
    <property type="entry name" value="DNA breaking-rejoining enzymes"/>
    <property type="match status" value="1"/>
</dbReference>
<evidence type="ECO:0000256" key="12">
    <source>
        <dbReference type="HAMAP-Rule" id="MF_01807"/>
    </source>
</evidence>
<dbReference type="PROSITE" id="PS51900">
    <property type="entry name" value="CB"/>
    <property type="match status" value="1"/>
</dbReference>
<protein>
    <recommendedName>
        <fullName evidence="4 12">Tyrosine recombinase XerD</fullName>
    </recommendedName>
</protein>
<dbReference type="CDD" id="cd00798">
    <property type="entry name" value="INT_XerDC_C"/>
    <property type="match status" value="1"/>
</dbReference>
<dbReference type="OrthoDB" id="9801717at2"/>
<evidence type="ECO:0000313" key="16">
    <source>
        <dbReference type="Proteomes" id="UP000198618"/>
    </source>
</evidence>
<evidence type="ECO:0000256" key="8">
    <source>
        <dbReference type="ARBA" id="ARBA00022908"/>
    </source>
</evidence>
<feature type="active site" evidence="12">
    <location>
        <position position="147"/>
    </location>
</feature>
<dbReference type="InterPro" id="IPR023009">
    <property type="entry name" value="Tyrosine_recombinase_XerC/XerD"/>
</dbReference>
<keyword evidence="5 12" id="KW-0963">Cytoplasm</keyword>
<dbReference type="InterPro" id="IPR011932">
    <property type="entry name" value="Recomb_XerD"/>
</dbReference>
<dbReference type="PANTHER" id="PTHR30349">
    <property type="entry name" value="PHAGE INTEGRASE-RELATED"/>
    <property type="match status" value="1"/>
</dbReference>
<dbReference type="AlphaFoldDB" id="A0A1H9ZKK8"/>
<feature type="active site" evidence="12">
    <location>
        <position position="246"/>
    </location>
</feature>
<dbReference type="STRING" id="930131.SAMN05216389_102312"/>
<feature type="domain" description="Tyr recombinase" evidence="13">
    <location>
        <begin position="108"/>
        <end position="291"/>
    </location>
</feature>
<organism evidence="15 16">
    <name type="scientific">Oceanobacillus limi</name>
    <dbReference type="NCBI Taxonomy" id="930131"/>
    <lineage>
        <taxon>Bacteria</taxon>
        <taxon>Bacillati</taxon>
        <taxon>Bacillota</taxon>
        <taxon>Bacilli</taxon>
        <taxon>Bacillales</taxon>
        <taxon>Bacillaceae</taxon>
        <taxon>Oceanobacillus</taxon>
    </lineage>
</organism>
<dbReference type="NCBIfam" id="TIGR02225">
    <property type="entry name" value="recomb_XerD"/>
    <property type="match status" value="1"/>
</dbReference>
<keyword evidence="6 12" id="KW-0132">Cell division</keyword>
<comment type="subunit">
    <text evidence="12">Forms a cyclic heterotetrameric complex composed of two molecules of XerC and two molecules of XerD.</text>
</comment>
<dbReference type="RefSeq" id="WP_090867008.1">
    <property type="nucleotide sequence ID" value="NZ_FOHE01000002.1"/>
</dbReference>
<feature type="active site" description="O-(3'-phospho-DNA)-tyrosine intermediate" evidence="12">
    <location>
        <position position="278"/>
    </location>
</feature>
<name>A0A1H9ZKK8_9BACI</name>
<dbReference type="HAMAP" id="MF_01807">
    <property type="entry name" value="Recomb_XerD"/>
    <property type="match status" value="1"/>
</dbReference>
<sequence>MLNHAFGDFFHYLKIERGLSDNTIYSYKRDLNNYLKYIQKVTEKDSWDLVTRADIIRFLHSLKDDGKSSSTIARTISSIRLFHQFLIREDVVHQDASLHIETPKIKRKLPDILSMGDVDNLLNIDASSPLKVRNKAMLELLYATGLRVSELINLKTSDLHLTMGFVRCFGKGSKERIVPLGNAAHQAVETYINSGRRTLLKNKKDEHFLFLNQHGKPLTRQGFWKILKAIAKDANIKKEITPHTLRHSFATHLLENGADLRAVQEMLGHADISTTQIYTHVTKARLKDMYKTYHPRA</sequence>
<evidence type="ECO:0000256" key="3">
    <source>
        <dbReference type="ARBA" id="ARBA00010450"/>
    </source>
</evidence>
<dbReference type="InterPro" id="IPR050090">
    <property type="entry name" value="Tyrosine_recombinase_XerCD"/>
</dbReference>
<dbReference type="InterPro" id="IPR011931">
    <property type="entry name" value="Recomb_XerC"/>
</dbReference>
<feature type="active site" evidence="12">
    <location>
        <position position="171"/>
    </location>
</feature>
<evidence type="ECO:0000256" key="1">
    <source>
        <dbReference type="ARBA" id="ARBA00004496"/>
    </source>
</evidence>